<name>A0A432WCN1_9GAMM</name>
<evidence type="ECO:0000313" key="5">
    <source>
        <dbReference type="Proteomes" id="UP000288405"/>
    </source>
</evidence>
<dbReference type="GO" id="GO:0070987">
    <property type="term" value="P:error-free translesion synthesis"/>
    <property type="evidence" value="ECO:0007669"/>
    <property type="project" value="TreeGrafter"/>
</dbReference>
<dbReference type="InterPro" id="IPR023065">
    <property type="entry name" value="Uncharacterised_ApaG"/>
</dbReference>
<dbReference type="OrthoDB" id="9795226at2"/>
<evidence type="ECO:0000259" key="3">
    <source>
        <dbReference type="PROSITE" id="PS51087"/>
    </source>
</evidence>
<gene>
    <name evidence="2" type="primary">apaG</name>
    <name evidence="4" type="ORF">CWE11_09410</name>
</gene>
<dbReference type="InterPro" id="IPR007474">
    <property type="entry name" value="ApaG_domain"/>
</dbReference>
<dbReference type="NCBIfam" id="NF003967">
    <property type="entry name" value="PRK05461.1"/>
    <property type="match status" value="1"/>
</dbReference>
<dbReference type="SUPFAM" id="SSF110069">
    <property type="entry name" value="ApaG-like"/>
    <property type="match status" value="1"/>
</dbReference>
<dbReference type="InterPro" id="IPR036767">
    <property type="entry name" value="ApaG_sf"/>
</dbReference>
<keyword evidence="5" id="KW-1185">Reference proteome</keyword>
<sequence length="124" mass="13851">MSRTDVALDVETQYLTDQSEPDQEQFVFSYTITISNKGDQPVQLLSRKWIITDANGKVTEVMGEGVVGKQPRIEPGKTFKYTSGTVLKTPLGLMEGSYAMVNEDGTKWQLSIPVFRLAKPNILH</sequence>
<dbReference type="Proteomes" id="UP000288405">
    <property type="component" value="Unassembled WGS sequence"/>
</dbReference>
<dbReference type="PANTHER" id="PTHR14289:SF16">
    <property type="entry name" value="POLYMERASE DELTA-INTERACTING PROTEIN 2"/>
    <property type="match status" value="1"/>
</dbReference>
<feature type="domain" description="ApaG" evidence="3">
    <location>
        <begin position="1"/>
        <end position="124"/>
    </location>
</feature>
<dbReference type="Pfam" id="PF04379">
    <property type="entry name" value="DUF525"/>
    <property type="match status" value="1"/>
</dbReference>
<proteinExistence type="inferred from homology"/>
<evidence type="ECO:0000256" key="2">
    <source>
        <dbReference type="HAMAP-Rule" id="MF_00791"/>
    </source>
</evidence>
<accession>A0A432WCN1</accession>
<organism evidence="4 5">
    <name type="scientific">Aliidiomarina sanyensis</name>
    <dbReference type="NCBI Taxonomy" id="1249555"/>
    <lineage>
        <taxon>Bacteria</taxon>
        <taxon>Pseudomonadati</taxon>
        <taxon>Pseudomonadota</taxon>
        <taxon>Gammaproteobacteria</taxon>
        <taxon>Alteromonadales</taxon>
        <taxon>Idiomarinaceae</taxon>
        <taxon>Aliidiomarina</taxon>
    </lineage>
</organism>
<protein>
    <recommendedName>
        <fullName evidence="1 2">Protein ApaG</fullName>
    </recommendedName>
</protein>
<comment type="caution">
    <text evidence="4">The sequence shown here is derived from an EMBL/GenBank/DDBJ whole genome shotgun (WGS) entry which is preliminary data.</text>
</comment>
<dbReference type="RefSeq" id="WP_126777359.1">
    <property type="nucleotide sequence ID" value="NZ_PIPM01000010.1"/>
</dbReference>
<dbReference type="AlphaFoldDB" id="A0A432WCN1"/>
<dbReference type="HAMAP" id="MF_00791">
    <property type="entry name" value="ApaG"/>
    <property type="match status" value="1"/>
</dbReference>
<evidence type="ECO:0000256" key="1">
    <source>
        <dbReference type="ARBA" id="ARBA00017693"/>
    </source>
</evidence>
<dbReference type="PROSITE" id="PS51087">
    <property type="entry name" value="APAG"/>
    <property type="match status" value="1"/>
</dbReference>
<reference evidence="4 5" key="1">
    <citation type="journal article" date="2011" name="Front. Microbiol.">
        <title>Genomic signatures of strain selection and enhancement in Bacillus atrophaeus var. globigii, a historical biowarfare simulant.</title>
        <authorList>
            <person name="Gibbons H.S."/>
            <person name="Broomall S.M."/>
            <person name="McNew L.A."/>
            <person name="Daligault H."/>
            <person name="Chapman C."/>
            <person name="Bruce D."/>
            <person name="Karavis M."/>
            <person name="Krepps M."/>
            <person name="McGregor P.A."/>
            <person name="Hong C."/>
            <person name="Park K.H."/>
            <person name="Akmal A."/>
            <person name="Feldman A."/>
            <person name="Lin J.S."/>
            <person name="Chang W.E."/>
            <person name="Higgs B.W."/>
            <person name="Demirev P."/>
            <person name="Lindquist J."/>
            <person name="Liem A."/>
            <person name="Fochler E."/>
            <person name="Read T.D."/>
            <person name="Tapia R."/>
            <person name="Johnson S."/>
            <person name="Bishop-Lilly K.A."/>
            <person name="Detter C."/>
            <person name="Han C."/>
            <person name="Sozhamannan S."/>
            <person name="Rosenzweig C.N."/>
            <person name="Skowronski E.W."/>
        </authorList>
    </citation>
    <scope>NUCLEOTIDE SEQUENCE [LARGE SCALE GENOMIC DNA]</scope>
    <source>
        <strain evidence="4 5">GYP-17</strain>
    </source>
</reference>
<dbReference type="EMBL" id="PIPM01000010">
    <property type="protein sequence ID" value="RUO30164.1"/>
    <property type="molecule type" value="Genomic_DNA"/>
</dbReference>
<dbReference type="Gene3D" id="2.60.40.1470">
    <property type="entry name" value="ApaG domain"/>
    <property type="match status" value="1"/>
</dbReference>
<evidence type="ECO:0000313" key="4">
    <source>
        <dbReference type="EMBL" id="RUO30164.1"/>
    </source>
</evidence>
<dbReference type="PANTHER" id="PTHR14289">
    <property type="entry name" value="F-BOX ONLY PROTEIN 3"/>
    <property type="match status" value="1"/>
</dbReference>